<dbReference type="InterPro" id="IPR006015">
    <property type="entry name" value="Universal_stress_UspA"/>
</dbReference>
<comment type="similarity">
    <text evidence="1">Belongs to the universal stress protein A family.</text>
</comment>
<sequence length="128" mass="14116">ILHVLHVSPTSYSLVTGIIGEEEWDELRQSKEQGVLDKIKDGIKNFCMEASAEVPSCSFIKDEIIVKTGNPAEEILLQADAGDYDLVVMGARGHGIMTGVMVGSISRRVVKRCKKPVLVVHLPERKME</sequence>
<dbReference type="InterPro" id="IPR014729">
    <property type="entry name" value="Rossmann-like_a/b/a_fold"/>
</dbReference>
<proteinExistence type="inferred from homology"/>
<dbReference type="Gene3D" id="3.40.50.620">
    <property type="entry name" value="HUPs"/>
    <property type="match status" value="1"/>
</dbReference>
<protein>
    <recommendedName>
        <fullName evidence="2">UspA domain-containing protein</fullName>
    </recommendedName>
</protein>
<evidence type="ECO:0000313" key="3">
    <source>
        <dbReference type="EMBL" id="KKL57387.1"/>
    </source>
</evidence>
<feature type="non-terminal residue" evidence="3">
    <location>
        <position position="1"/>
    </location>
</feature>
<gene>
    <name evidence="3" type="ORF">LCGC14_2235930</name>
</gene>
<dbReference type="PRINTS" id="PR01438">
    <property type="entry name" value="UNVRSLSTRESS"/>
</dbReference>
<name>A0A0F9G1X9_9ZZZZ</name>
<dbReference type="InterPro" id="IPR006016">
    <property type="entry name" value="UspA"/>
</dbReference>
<feature type="domain" description="UspA" evidence="2">
    <location>
        <begin position="2"/>
        <end position="121"/>
    </location>
</feature>
<dbReference type="Pfam" id="PF00582">
    <property type="entry name" value="Usp"/>
    <property type="match status" value="1"/>
</dbReference>
<comment type="caution">
    <text evidence="3">The sequence shown here is derived from an EMBL/GenBank/DDBJ whole genome shotgun (WGS) entry which is preliminary data.</text>
</comment>
<dbReference type="AlphaFoldDB" id="A0A0F9G1X9"/>
<dbReference type="EMBL" id="LAZR01030183">
    <property type="protein sequence ID" value="KKL57387.1"/>
    <property type="molecule type" value="Genomic_DNA"/>
</dbReference>
<evidence type="ECO:0000259" key="2">
    <source>
        <dbReference type="Pfam" id="PF00582"/>
    </source>
</evidence>
<dbReference type="SUPFAM" id="SSF52402">
    <property type="entry name" value="Adenine nucleotide alpha hydrolases-like"/>
    <property type="match status" value="1"/>
</dbReference>
<evidence type="ECO:0000256" key="1">
    <source>
        <dbReference type="ARBA" id="ARBA00008791"/>
    </source>
</evidence>
<organism evidence="3">
    <name type="scientific">marine sediment metagenome</name>
    <dbReference type="NCBI Taxonomy" id="412755"/>
    <lineage>
        <taxon>unclassified sequences</taxon>
        <taxon>metagenomes</taxon>
        <taxon>ecological metagenomes</taxon>
    </lineage>
</organism>
<dbReference type="CDD" id="cd00293">
    <property type="entry name" value="USP-like"/>
    <property type="match status" value="1"/>
</dbReference>
<dbReference type="PANTHER" id="PTHR46268">
    <property type="entry name" value="STRESS RESPONSE PROTEIN NHAX"/>
    <property type="match status" value="1"/>
</dbReference>
<dbReference type="PANTHER" id="PTHR46268:SF6">
    <property type="entry name" value="UNIVERSAL STRESS PROTEIN UP12"/>
    <property type="match status" value="1"/>
</dbReference>
<accession>A0A0F9G1X9</accession>
<reference evidence="3" key="1">
    <citation type="journal article" date="2015" name="Nature">
        <title>Complex archaea that bridge the gap between prokaryotes and eukaryotes.</title>
        <authorList>
            <person name="Spang A."/>
            <person name="Saw J.H."/>
            <person name="Jorgensen S.L."/>
            <person name="Zaremba-Niedzwiedzka K."/>
            <person name="Martijn J."/>
            <person name="Lind A.E."/>
            <person name="van Eijk R."/>
            <person name="Schleper C."/>
            <person name="Guy L."/>
            <person name="Ettema T.J."/>
        </authorList>
    </citation>
    <scope>NUCLEOTIDE SEQUENCE</scope>
</reference>